<dbReference type="Proteomes" id="UP001215598">
    <property type="component" value="Unassembled WGS sequence"/>
</dbReference>
<reference evidence="3" key="1">
    <citation type="submission" date="2023-03" db="EMBL/GenBank/DDBJ databases">
        <title>Massive genome expansion in bonnet fungi (Mycena s.s.) driven by repeated elements and novel gene families across ecological guilds.</title>
        <authorList>
            <consortium name="Lawrence Berkeley National Laboratory"/>
            <person name="Harder C.B."/>
            <person name="Miyauchi S."/>
            <person name="Viragh M."/>
            <person name="Kuo A."/>
            <person name="Thoen E."/>
            <person name="Andreopoulos B."/>
            <person name="Lu D."/>
            <person name="Skrede I."/>
            <person name="Drula E."/>
            <person name="Henrissat B."/>
            <person name="Morin E."/>
            <person name="Kohler A."/>
            <person name="Barry K."/>
            <person name="LaButti K."/>
            <person name="Morin E."/>
            <person name="Salamov A."/>
            <person name="Lipzen A."/>
            <person name="Mereny Z."/>
            <person name="Hegedus B."/>
            <person name="Baldrian P."/>
            <person name="Stursova M."/>
            <person name="Weitz H."/>
            <person name="Taylor A."/>
            <person name="Grigoriev I.V."/>
            <person name="Nagy L.G."/>
            <person name="Martin F."/>
            <person name="Kauserud H."/>
        </authorList>
    </citation>
    <scope>NUCLEOTIDE SEQUENCE</scope>
    <source>
        <strain evidence="3">CBHHK182m</strain>
    </source>
</reference>
<evidence type="ECO:0000313" key="3">
    <source>
        <dbReference type="EMBL" id="KAJ7710056.1"/>
    </source>
</evidence>
<gene>
    <name evidence="3" type="ORF">B0H16DRAFT_1745794</name>
</gene>
<evidence type="ECO:0000256" key="1">
    <source>
        <dbReference type="SAM" id="MobiDB-lite"/>
    </source>
</evidence>
<feature type="region of interest" description="Disordered" evidence="1">
    <location>
        <begin position="1"/>
        <end position="41"/>
    </location>
</feature>
<dbReference type="InterPro" id="IPR041457">
    <property type="entry name" value="CxC2_KDZ-assoc"/>
</dbReference>
<dbReference type="InterPro" id="IPR040521">
    <property type="entry name" value="KDZ"/>
</dbReference>
<organism evidence="3 4">
    <name type="scientific">Mycena metata</name>
    <dbReference type="NCBI Taxonomy" id="1033252"/>
    <lineage>
        <taxon>Eukaryota</taxon>
        <taxon>Fungi</taxon>
        <taxon>Dikarya</taxon>
        <taxon>Basidiomycota</taxon>
        <taxon>Agaricomycotina</taxon>
        <taxon>Agaricomycetes</taxon>
        <taxon>Agaricomycetidae</taxon>
        <taxon>Agaricales</taxon>
        <taxon>Marasmiineae</taxon>
        <taxon>Mycenaceae</taxon>
        <taxon>Mycena</taxon>
    </lineage>
</organism>
<feature type="domain" description="CxC2-like cysteine cluster KDZ transposase-associated" evidence="2">
    <location>
        <begin position="173"/>
        <end position="278"/>
    </location>
</feature>
<dbReference type="AlphaFoldDB" id="A0AAD7MC56"/>
<dbReference type="PANTHER" id="PTHR33104">
    <property type="entry name" value="SI:DKEY-29D5.2"/>
    <property type="match status" value="1"/>
</dbReference>
<sequence>MAPAKKRKGTLHATIDASDSDSDGYTEQTATVTKSGKVTKSNVRVHPANKKFKATQIPTPVPDPILDVEEDFVEDEDVDAEIDGKPQGMSKAMSAFTNRRDLIEAAIFRTLSSAQLASGTQVQCACKEPAEFRCPECGITDMLCGQCLVKMHPGHRFHHIEKWDGSGFVRVPLLDLGHAVHLEHNGAVCPNGGRVPVGRKTVFVDTNGIHEGKVFFCHCGATVIPEYLQLIRARLFPATVDAPATVFTFDVLNNFHVHNLVSKKTASDYYRALRKLTSGAFPHLTPDRVREFIRITLTLNIDHIIVNRRPNSLAVRCPACPEVDFNVEKAVIDAARENEKHKYTLFLSSDGNFKLQRKRKVDDPDDVALNDGNAYFPDDTTYKKYVAVMGRHDDKCTCSELKAVRMQNIVKFKNAIITGVVAVQCARHGFFMPGGMVDLTRGEGFGHTDYALGQSLLDGYDQRWVVLTYDVYCQYFKNITTRFRDWFPQLIPLISQLGGAVPKMHIRNHIAQCQSQWSTNFQEFLAFLIGELIEGSWAEMNQFAGSTKETNHGHRHDIIDDGCGQWNWDKVIQMGQTLQKMYRDAQAAIRKREPPFKALTETTDPALIKEWSAMATKWEIKKGKYSSPYDAHIENGPPTHRSAYEKLLLAELNKSMASGVIGSGDTVFITKGLLLEKEQHRIKVILKTSTLDKAVRQKSKLRTDITTWRVAQLDRFPTLQREVDGPKVAPEETRLLLPSSFDASRRRILQMVELATTEYQLREGMAHDALQDVRNAIKTFNFNLKFMVDKKIRGQAAGTRAQSFLRTLANDRVIAANEYRTTRGALLSLGLREDDSTLQPLADNELYSKNNTDSTKIGESKEVDPWFWSVGRPAGMSAKQDKEWSVEIDRVKWFRDRANLQRAKEQAELVDVEFDRTITAFEKSASAWKTLHSECMPGSGEASYAHNKYLMYIMLAQHCSAAKVKAPGLSEKDEEDELAKALDLLKKKKKSNQELPEDWECFNPSRYDPDAGDSHVSRRCDISGWNN</sequence>
<feature type="compositionally biased region" description="Basic residues" evidence="1">
    <location>
        <begin position="1"/>
        <end position="10"/>
    </location>
</feature>
<evidence type="ECO:0000259" key="2">
    <source>
        <dbReference type="Pfam" id="PF18803"/>
    </source>
</evidence>
<protein>
    <recommendedName>
        <fullName evidence="2">CxC2-like cysteine cluster KDZ transposase-associated domain-containing protein</fullName>
    </recommendedName>
</protein>
<dbReference type="PANTHER" id="PTHR33104:SF2">
    <property type="entry name" value="CXC3 LIKE CYSTEINE CLUSTER DOMAIN-CONTAINING PROTEIN"/>
    <property type="match status" value="1"/>
</dbReference>
<feature type="region of interest" description="Disordered" evidence="1">
    <location>
        <begin position="990"/>
        <end position="1016"/>
    </location>
</feature>
<name>A0AAD7MC56_9AGAR</name>
<evidence type="ECO:0000313" key="4">
    <source>
        <dbReference type="Proteomes" id="UP001215598"/>
    </source>
</evidence>
<feature type="compositionally biased region" description="Basic and acidic residues" evidence="1">
    <location>
        <begin position="1007"/>
        <end position="1016"/>
    </location>
</feature>
<feature type="compositionally biased region" description="Polar residues" evidence="1">
    <location>
        <begin position="25"/>
        <end position="41"/>
    </location>
</feature>
<accession>A0AAD7MC56</accession>
<dbReference type="EMBL" id="JARKIB010000417">
    <property type="protein sequence ID" value="KAJ7710056.1"/>
    <property type="molecule type" value="Genomic_DNA"/>
</dbReference>
<dbReference type="Pfam" id="PF18758">
    <property type="entry name" value="KDZ"/>
    <property type="match status" value="1"/>
</dbReference>
<proteinExistence type="predicted"/>
<comment type="caution">
    <text evidence="3">The sequence shown here is derived from an EMBL/GenBank/DDBJ whole genome shotgun (WGS) entry which is preliminary data.</text>
</comment>
<dbReference type="Pfam" id="PF18803">
    <property type="entry name" value="CxC2"/>
    <property type="match status" value="1"/>
</dbReference>
<keyword evidence="4" id="KW-1185">Reference proteome</keyword>